<gene>
    <name evidence="1" type="ORF">GCM10022407_35860</name>
</gene>
<reference evidence="2" key="1">
    <citation type="journal article" date="2019" name="Int. J. Syst. Evol. Microbiol.">
        <title>The Global Catalogue of Microorganisms (GCM) 10K type strain sequencing project: providing services to taxonomists for standard genome sequencing and annotation.</title>
        <authorList>
            <consortium name="The Broad Institute Genomics Platform"/>
            <consortium name="The Broad Institute Genome Sequencing Center for Infectious Disease"/>
            <person name="Wu L."/>
            <person name="Ma J."/>
        </authorList>
    </citation>
    <scope>NUCLEOTIDE SEQUENCE [LARGE SCALE GENOMIC DNA]</scope>
    <source>
        <strain evidence="2">JCM 17217</strain>
    </source>
</reference>
<keyword evidence="2" id="KW-1185">Reference proteome</keyword>
<dbReference type="Proteomes" id="UP001501556">
    <property type="component" value="Unassembled WGS sequence"/>
</dbReference>
<organism evidence="1 2">
    <name type="scientific">Hymenobacter antarcticus</name>
    <dbReference type="NCBI Taxonomy" id="486270"/>
    <lineage>
        <taxon>Bacteria</taxon>
        <taxon>Pseudomonadati</taxon>
        <taxon>Bacteroidota</taxon>
        <taxon>Cytophagia</taxon>
        <taxon>Cytophagales</taxon>
        <taxon>Hymenobacteraceae</taxon>
        <taxon>Hymenobacter</taxon>
    </lineage>
</organism>
<dbReference type="EMBL" id="BAABDI010000032">
    <property type="protein sequence ID" value="GAA3988080.1"/>
    <property type="molecule type" value="Genomic_DNA"/>
</dbReference>
<evidence type="ECO:0000313" key="1">
    <source>
        <dbReference type="EMBL" id="GAA3988080.1"/>
    </source>
</evidence>
<proteinExistence type="predicted"/>
<sequence>MGGKKITVGRAYMRAAQLLISDEPAAAPDARAGYEVFQRFAERFALQAAGYR</sequence>
<protein>
    <submittedName>
        <fullName evidence="1">Uncharacterized protein</fullName>
    </submittedName>
</protein>
<accession>A0ABP7QUR2</accession>
<name>A0ABP7QUR2_9BACT</name>
<evidence type="ECO:0000313" key="2">
    <source>
        <dbReference type="Proteomes" id="UP001501556"/>
    </source>
</evidence>
<comment type="caution">
    <text evidence="1">The sequence shown here is derived from an EMBL/GenBank/DDBJ whole genome shotgun (WGS) entry which is preliminary data.</text>
</comment>